<keyword evidence="3" id="KW-1185">Reference proteome</keyword>
<gene>
    <name evidence="2" type="ORF">ACH4WX_01090</name>
</gene>
<dbReference type="EMBL" id="JBIRUQ010000001">
    <property type="protein sequence ID" value="MFI1459296.1"/>
    <property type="molecule type" value="Genomic_DNA"/>
</dbReference>
<evidence type="ECO:0008006" key="4">
    <source>
        <dbReference type="Google" id="ProtNLM"/>
    </source>
</evidence>
<organism evidence="2 3">
    <name type="scientific">Nocardia carnea</name>
    <dbReference type="NCBI Taxonomy" id="37328"/>
    <lineage>
        <taxon>Bacteria</taxon>
        <taxon>Bacillati</taxon>
        <taxon>Actinomycetota</taxon>
        <taxon>Actinomycetes</taxon>
        <taxon>Mycobacteriales</taxon>
        <taxon>Nocardiaceae</taxon>
        <taxon>Nocardia</taxon>
    </lineage>
</organism>
<protein>
    <recommendedName>
        <fullName evidence="4">Secreted protein</fullName>
    </recommendedName>
</protein>
<accession>A0ABW7TE50</accession>
<dbReference type="Proteomes" id="UP001611263">
    <property type="component" value="Unassembled WGS sequence"/>
</dbReference>
<comment type="caution">
    <text evidence="2">The sequence shown here is derived from an EMBL/GenBank/DDBJ whole genome shotgun (WGS) entry which is preliminary data.</text>
</comment>
<evidence type="ECO:0000313" key="2">
    <source>
        <dbReference type="EMBL" id="MFI1459296.1"/>
    </source>
</evidence>
<proteinExistence type="predicted"/>
<dbReference type="GeneID" id="93506440"/>
<feature type="chain" id="PRO_5046953024" description="Secreted protein" evidence="1">
    <location>
        <begin position="25"/>
        <end position="223"/>
    </location>
</feature>
<reference evidence="2 3" key="1">
    <citation type="submission" date="2024-10" db="EMBL/GenBank/DDBJ databases">
        <title>The Natural Products Discovery Center: Release of the First 8490 Sequenced Strains for Exploring Actinobacteria Biosynthetic Diversity.</title>
        <authorList>
            <person name="Kalkreuter E."/>
            <person name="Kautsar S.A."/>
            <person name="Yang D."/>
            <person name="Bader C.D."/>
            <person name="Teijaro C.N."/>
            <person name="Fluegel L."/>
            <person name="Davis C.M."/>
            <person name="Simpson J.R."/>
            <person name="Lauterbach L."/>
            <person name="Steele A.D."/>
            <person name="Gui C."/>
            <person name="Meng S."/>
            <person name="Li G."/>
            <person name="Viehrig K."/>
            <person name="Ye F."/>
            <person name="Su P."/>
            <person name="Kiefer A.F."/>
            <person name="Nichols A."/>
            <person name="Cepeda A.J."/>
            <person name="Yan W."/>
            <person name="Fan B."/>
            <person name="Jiang Y."/>
            <person name="Adhikari A."/>
            <person name="Zheng C.-J."/>
            <person name="Schuster L."/>
            <person name="Cowan T.M."/>
            <person name="Smanski M.J."/>
            <person name="Chevrette M.G."/>
            <person name="De Carvalho L.P.S."/>
            <person name="Shen B."/>
        </authorList>
    </citation>
    <scope>NUCLEOTIDE SEQUENCE [LARGE SCALE GENOMIC DNA]</scope>
    <source>
        <strain evidence="2 3">NPDC020568</strain>
    </source>
</reference>
<feature type="signal peptide" evidence="1">
    <location>
        <begin position="1"/>
        <end position="24"/>
    </location>
</feature>
<sequence length="223" mass="23600">MNFRWTVLVLVAAVTVLVAPSAVAQANIIAPEQLPNAHLGYAGFQRNTDAFHEIDPGRVMYPSACAPATADDQYSAPAAHRGREYAVTGFAAMGVTGPKGTVGIDVYAYESPDRAANAFHHLRSLFDRQCPLDHDSIAWELFRESPITGTGSPYAPAQAFTVTAGNEALGSRTSVTFAQRDAYLEAAGYRVDPGSAAPDPGSSAYIADRAARAALEALIERTG</sequence>
<evidence type="ECO:0000256" key="1">
    <source>
        <dbReference type="SAM" id="SignalP"/>
    </source>
</evidence>
<evidence type="ECO:0000313" key="3">
    <source>
        <dbReference type="Proteomes" id="UP001611263"/>
    </source>
</evidence>
<dbReference type="RefSeq" id="WP_033241216.1">
    <property type="nucleotide sequence ID" value="NZ_JBIRUQ010000001.1"/>
</dbReference>
<keyword evidence="1" id="KW-0732">Signal</keyword>
<name>A0ABW7TE50_9NOCA</name>